<gene>
    <name evidence="2" type="ORF">H6G59_09385</name>
</gene>
<name>A0ABR8FD86_9NOST</name>
<keyword evidence="1" id="KW-0812">Transmembrane</keyword>
<feature type="transmembrane region" description="Helical" evidence="1">
    <location>
        <begin position="6"/>
        <end position="29"/>
    </location>
</feature>
<accession>A0ABR8FD86</accession>
<evidence type="ECO:0000256" key="1">
    <source>
        <dbReference type="SAM" id="Phobius"/>
    </source>
</evidence>
<organism evidence="2 3">
    <name type="scientific">Anabaena lutea FACHB-196</name>
    <dbReference type="NCBI Taxonomy" id="2692881"/>
    <lineage>
        <taxon>Bacteria</taxon>
        <taxon>Bacillati</taxon>
        <taxon>Cyanobacteriota</taxon>
        <taxon>Cyanophyceae</taxon>
        <taxon>Nostocales</taxon>
        <taxon>Nostocaceae</taxon>
        <taxon>Anabaena</taxon>
    </lineage>
</organism>
<reference evidence="2 3" key="1">
    <citation type="journal article" date="2020" name="ISME J.">
        <title>Comparative genomics reveals insights into cyanobacterial evolution and habitat adaptation.</title>
        <authorList>
            <person name="Chen M.Y."/>
            <person name="Teng W.K."/>
            <person name="Zhao L."/>
            <person name="Hu C.X."/>
            <person name="Zhou Y.K."/>
            <person name="Han B.P."/>
            <person name="Song L.R."/>
            <person name="Shu W.S."/>
        </authorList>
    </citation>
    <scope>NUCLEOTIDE SEQUENCE [LARGE SCALE GENOMIC DNA]</scope>
    <source>
        <strain evidence="2 3">FACHB-196</strain>
    </source>
</reference>
<dbReference type="Proteomes" id="UP000640531">
    <property type="component" value="Unassembled WGS sequence"/>
</dbReference>
<keyword evidence="1" id="KW-1133">Transmembrane helix</keyword>
<comment type="caution">
    <text evidence="2">The sequence shown here is derived from an EMBL/GenBank/DDBJ whole genome shotgun (WGS) entry which is preliminary data.</text>
</comment>
<dbReference type="EMBL" id="JACJST010000007">
    <property type="protein sequence ID" value="MBD2568111.1"/>
    <property type="molecule type" value="Genomic_DNA"/>
</dbReference>
<proteinExistence type="predicted"/>
<evidence type="ECO:0000313" key="2">
    <source>
        <dbReference type="EMBL" id="MBD2568111.1"/>
    </source>
</evidence>
<evidence type="ECO:0008006" key="4">
    <source>
        <dbReference type="Google" id="ProtNLM"/>
    </source>
</evidence>
<protein>
    <recommendedName>
        <fullName evidence="4">Glucose-inhibited division protein A</fullName>
    </recommendedName>
</protein>
<evidence type="ECO:0000313" key="3">
    <source>
        <dbReference type="Proteomes" id="UP000640531"/>
    </source>
</evidence>
<sequence>MNRSKIVAVITGAISILLAVAYLIVVQILDYRDMKPAPMSQLHPPAVIAESIAGDRREVTGDSVRSRLGSRFYYQLVS</sequence>
<keyword evidence="3" id="KW-1185">Reference proteome</keyword>
<keyword evidence="1" id="KW-0472">Membrane</keyword>
<dbReference type="RefSeq" id="WP_190713738.1">
    <property type="nucleotide sequence ID" value="NZ_JACJST010000007.1"/>
</dbReference>